<evidence type="ECO:0000259" key="1">
    <source>
        <dbReference type="Pfam" id="PF13568"/>
    </source>
</evidence>
<evidence type="ECO:0000313" key="3">
    <source>
        <dbReference type="Proteomes" id="UP000249177"/>
    </source>
</evidence>
<evidence type="ECO:0000313" key="2">
    <source>
        <dbReference type="EMBL" id="PZX93881.1"/>
    </source>
</evidence>
<reference evidence="2 3" key="1">
    <citation type="submission" date="2018-06" db="EMBL/GenBank/DDBJ databases">
        <title>Flavobacterium sp IMCC34762, genome.</title>
        <authorList>
            <person name="Joung Y."/>
            <person name="Cho J."/>
            <person name="Song J."/>
        </authorList>
    </citation>
    <scope>NUCLEOTIDE SEQUENCE [LARGE SCALE GENOMIC DNA]</scope>
    <source>
        <strain evidence="2 3">IMCC34762</strain>
    </source>
</reference>
<dbReference type="AlphaFoldDB" id="A0A2W7TUD7"/>
<dbReference type="Pfam" id="PF13568">
    <property type="entry name" value="OMP_b-brl_2"/>
    <property type="match status" value="1"/>
</dbReference>
<name>A0A2W7TUD7_9FLAO</name>
<organism evidence="2 3">
    <name type="scientific">Flavobacterium aquariorum</name>
    <dbReference type="NCBI Taxonomy" id="2217670"/>
    <lineage>
        <taxon>Bacteria</taxon>
        <taxon>Pseudomonadati</taxon>
        <taxon>Bacteroidota</taxon>
        <taxon>Flavobacteriia</taxon>
        <taxon>Flavobacteriales</taxon>
        <taxon>Flavobacteriaceae</taxon>
        <taxon>Flavobacterium</taxon>
    </lineage>
</organism>
<protein>
    <submittedName>
        <fullName evidence="2">PorT family protein</fullName>
    </submittedName>
</protein>
<feature type="domain" description="Outer membrane protein beta-barrel" evidence="1">
    <location>
        <begin position="36"/>
        <end position="210"/>
    </location>
</feature>
<proteinExistence type="predicted"/>
<accession>A0A2W7TUD7</accession>
<keyword evidence="3" id="KW-1185">Reference proteome</keyword>
<dbReference type="OrthoDB" id="959017at2"/>
<comment type="caution">
    <text evidence="2">The sequence shown here is derived from an EMBL/GenBank/DDBJ whole genome shotgun (WGS) entry which is preliminary data.</text>
</comment>
<dbReference type="InterPro" id="IPR025665">
    <property type="entry name" value="Beta-barrel_OMP_2"/>
</dbReference>
<gene>
    <name evidence="2" type="ORF">DOS84_07995</name>
</gene>
<sequence>MVRLFLGCFLFLSFFRGYSQENTFSIDTLHVKIDSLYREDQFYAGLNYNSILKKPSEVSQEKISFGFSAGFLRDMPINKSRTFAIAPGIGFSFNNYLQNMAITGTSQNPVYNIIPSTVNYDKNRFEQLRVEIPIEFRWRNSTPVEFQFFRIYGGVKISYLLADKSVYDDGTNKIVIKNSKDFEDFLYGVYLSVGYSAFNLQVYYNINSFFKSSAKIDSVPITMNALSIGLVFYIL</sequence>
<dbReference type="EMBL" id="QKXH01000004">
    <property type="protein sequence ID" value="PZX93881.1"/>
    <property type="molecule type" value="Genomic_DNA"/>
</dbReference>
<dbReference type="RefSeq" id="WP_111409598.1">
    <property type="nucleotide sequence ID" value="NZ_QKXH01000004.1"/>
</dbReference>
<dbReference type="Proteomes" id="UP000249177">
    <property type="component" value="Unassembled WGS sequence"/>
</dbReference>